<dbReference type="Gene3D" id="1.20.1560.10">
    <property type="entry name" value="ABC transporter type 1, transmembrane domain"/>
    <property type="match status" value="1"/>
</dbReference>
<proteinExistence type="inferred from homology"/>
<comment type="caution">
    <text evidence="10">The sequence shown here is derived from an EMBL/GenBank/DDBJ whole genome shotgun (WGS) entry which is preliminary data.</text>
</comment>
<comment type="similarity">
    <text evidence="1">Belongs to the ABC transporter superfamily. ABCB family. Multidrug resistance exporter (TC 3.A.1.201) subfamily.</text>
</comment>
<protein>
    <submittedName>
        <fullName evidence="10">ABC-type xenobiotic transporter</fullName>
    </submittedName>
</protein>
<keyword evidence="3 8" id="KW-0812">Transmembrane</keyword>
<keyword evidence="11" id="KW-1185">Reference proteome</keyword>
<keyword evidence="2" id="KW-0813">Transport</keyword>
<evidence type="ECO:0000256" key="7">
    <source>
        <dbReference type="ARBA" id="ARBA00023180"/>
    </source>
</evidence>
<name>A0A9K3DI75_HELAN</name>
<sequence>MFLLIIPGVIYGNILAKKEEKIQEAYTVSGGIAEQAFSLIKTVHYYVGEKKMVSRFSDALIPTLALGIKQGLLKGMVLGSIGILFSIFAFMSWYGSILVIKKGIKGSSLYPDYYDTNTVKVNYCTLVYAAFMLLVIWV</sequence>
<feature type="transmembrane region" description="Helical" evidence="8">
    <location>
        <begin position="120"/>
        <end position="137"/>
    </location>
</feature>
<gene>
    <name evidence="10" type="ORF">HanXRQr2_Chr17g0808931</name>
</gene>
<evidence type="ECO:0000313" key="10">
    <source>
        <dbReference type="EMBL" id="KAF5755962.1"/>
    </source>
</evidence>
<keyword evidence="4" id="KW-0677">Repeat</keyword>
<dbReference type="Proteomes" id="UP000215914">
    <property type="component" value="Unassembled WGS sequence"/>
</dbReference>
<evidence type="ECO:0000256" key="2">
    <source>
        <dbReference type="ARBA" id="ARBA00022448"/>
    </source>
</evidence>
<dbReference type="GO" id="GO:0140359">
    <property type="term" value="F:ABC-type transporter activity"/>
    <property type="evidence" value="ECO:0007669"/>
    <property type="project" value="InterPro"/>
</dbReference>
<keyword evidence="5 8" id="KW-1133">Transmembrane helix</keyword>
<dbReference type="InterPro" id="IPR011527">
    <property type="entry name" value="ABC1_TM_dom"/>
</dbReference>
<organism evidence="10 11">
    <name type="scientific">Helianthus annuus</name>
    <name type="common">Common sunflower</name>
    <dbReference type="NCBI Taxonomy" id="4232"/>
    <lineage>
        <taxon>Eukaryota</taxon>
        <taxon>Viridiplantae</taxon>
        <taxon>Streptophyta</taxon>
        <taxon>Embryophyta</taxon>
        <taxon>Tracheophyta</taxon>
        <taxon>Spermatophyta</taxon>
        <taxon>Magnoliopsida</taxon>
        <taxon>eudicotyledons</taxon>
        <taxon>Gunneridae</taxon>
        <taxon>Pentapetalae</taxon>
        <taxon>asterids</taxon>
        <taxon>campanulids</taxon>
        <taxon>Asterales</taxon>
        <taxon>Asteraceae</taxon>
        <taxon>Asteroideae</taxon>
        <taxon>Heliantheae alliance</taxon>
        <taxon>Heliantheae</taxon>
        <taxon>Helianthus</taxon>
    </lineage>
</organism>
<dbReference type="PANTHER" id="PTHR45136">
    <property type="entry name" value="ABC TRANSPORTER DOMAIN-CONTAINING PROTEIN"/>
    <property type="match status" value="1"/>
</dbReference>
<reference evidence="10" key="2">
    <citation type="submission" date="2020-06" db="EMBL/GenBank/DDBJ databases">
        <title>Helianthus annuus Genome sequencing and assembly Release 2.</title>
        <authorList>
            <person name="Gouzy J."/>
            <person name="Langlade N."/>
            <person name="Munos S."/>
        </authorList>
    </citation>
    <scope>NUCLEOTIDE SEQUENCE</scope>
    <source>
        <tissue evidence="10">Leaves</tissue>
    </source>
</reference>
<evidence type="ECO:0000256" key="3">
    <source>
        <dbReference type="ARBA" id="ARBA00022692"/>
    </source>
</evidence>
<evidence type="ECO:0000256" key="4">
    <source>
        <dbReference type="ARBA" id="ARBA00022737"/>
    </source>
</evidence>
<keyword evidence="6 8" id="KW-0472">Membrane</keyword>
<reference evidence="10" key="1">
    <citation type="journal article" date="2017" name="Nature">
        <title>The sunflower genome provides insights into oil metabolism, flowering and Asterid evolution.</title>
        <authorList>
            <person name="Badouin H."/>
            <person name="Gouzy J."/>
            <person name="Grassa C.J."/>
            <person name="Murat F."/>
            <person name="Staton S.E."/>
            <person name="Cottret L."/>
            <person name="Lelandais-Briere C."/>
            <person name="Owens G.L."/>
            <person name="Carrere S."/>
            <person name="Mayjonade B."/>
            <person name="Legrand L."/>
            <person name="Gill N."/>
            <person name="Kane N.C."/>
            <person name="Bowers J.E."/>
            <person name="Hubner S."/>
            <person name="Bellec A."/>
            <person name="Berard A."/>
            <person name="Berges H."/>
            <person name="Blanchet N."/>
            <person name="Boniface M.C."/>
            <person name="Brunel D."/>
            <person name="Catrice O."/>
            <person name="Chaidir N."/>
            <person name="Claudel C."/>
            <person name="Donnadieu C."/>
            <person name="Faraut T."/>
            <person name="Fievet G."/>
            <person name="Helmstetter N."/>
            <person name="King M."/>
            <person name="Knapp S.J."/>
            <person name="Lai Z."/>
            <person name="Le Paslier M.C."/>
            <person name="Lippi Y."/>
            <person name="Lorenzon L."/>
            <person name="Mandel J.R."/>
            <person name="Marage G."/>
            <person name="Marchand G."/>
            <person name="Marquand E."/>
            <person name="Bret-Mestries E."/>
            <person name="Morien E."/>
            <person name="Nambeesan S."/>
            <person name="Nguyen T."/>
            <person name="Pegot-Espagnet P."/>
            <person name="Pouilly N."/>
            <person name="Raftis F."/>
            <person name="Sallet E."/>
            <person name="Schiex T."/>
            <person name="Thomas J."/>
            <person name="Vandecasteele C."/>
            <person name="Vares D."/>
            <person name="Vear F."/>
            <person name="Vautrin S."/>
            <person name="Crespi M."/>
            <person name="Mangin B."/>
            <person name="Burke J.M."/>
            <person name="Salse J."/>
            <person name="Munos S."/>
            <person name="Vincourt P."/>
            <person name="Rieseberg L.H."/>
            <person name="Langlade N.B."/>
        </authorList>
    </citation>
    <scope>NUCLEOTIDE SEQUENCE</scope>
    <source>
        <tissue evidence="10">Leaves</tissue>
    </source>
</reference>
<dbReference type="Gramene" id="mRNA:HanXRQr2_Chr17g0808931">
    <property type="protein sequence ID" value="CDS:HanXRQr2_Chr17g0808931.1"/>
    <property type="gene ID" value="HanXRQr2_Chr17g0808931"/>
</dbReference>
<dbReference type="SUPFAM" id="SSF90123">
    <property type="entry name" value="ABC transporter transmembrane region"/>
    <property type="match status" value="1"/>
</dbReference>
<feature type="domain" description="ABC transmembrane type-1" evidence="9">
    <location>
        <begin position="1"/>
        <end position="104"/>
    </location>
</feature>
<evidence type="ECO:0000256" key="5">
    <source>
        <dbReference type="ARBA" id="ARBA00022989"/>
    </source>
</evidence>
<keyword evidence="7" id="KW-0325">Glycoprotein</keyword>
<dbReference type="GO" id="GO:0016020">
    <property type="term" value="C:membrane"/>
    <property type="evidence" value="ECO:0007669"/>
    <property type="project" value="InterPro"/>
</dbReference>
<evidence type="ECO:0000256" key="6">
    <source>
        <dbReference type="ARBA" id="ARBA00023136"/>
    </source>
</evidence>
<evidence type="ECO:0000256" key="1">
    <source>
        <dbReference type="ARBA" id="ARBA00007577"/>
    </source>
</evidence>
<dbReference type="AlphaFoldDB" id="A0A9K3DI75"/>
<dbReference type="PANTHER" id="PTHR45136:SF2">
    <property type="entry name" value="ABC TRANSPORTER DOMAIN-CONTAINING PROTEIN"/>
    <property type="match status" value="1"/>
</dbReference>
<accession>A0A9K3DI75</accession>
<dbReference type="Pfam" id="PF00664">
    <property type="entry name" value="ABC_membrane"/>
    <property type="match status" value="1"/>
</dbReference>
<evidence type="ECO:0000256" key="8">
    <source>
        <dbReference type="SAM" id="Phobius"/>
    </source>
</evidence>
<feature type="transmembrane region" description="Helical" evidence="8">
    <location>
        <begin position="76"/>
        <end position="100"/>
    </location>
</feature>
<dbReference type="GO" id="GO:0005524">
    <property type="term" value="F:ATP binding"/>
    <property type="evidence" value="ECO:0007669"/>
    <property type="project" value="InterPro"/>
</dbReference>
<evidence type="ECO:0000259" key="9">
    <source>
        <dbReference type="PROSITE" id="PS50929"/>
    </source>
</evidence>
<dbReference type="EMBL" id="MNCJ02000332">
    <property type="protein sequence ID" value="KAF5755962.1"/>
    <property type="molecule type" value="Genomic_DNA"/>
</dbReference>
<dbReference type="InterPro" id="IPR036640">
    <property type="entry name" value="ABC1_TM_sf"/>
</dbReference>
<dbReference type="PROSITE" id="PS50929">
    <property type="entry name" value="ABC_TM1F"/>
    <property type="match status" value="1"/>
</dbReference>
<evidence type="ECO:0000313" key="11">
    <source>
        <dbReference type="Proteomes" id="UP000215914"/>
    </source>
</evidence>